<evidence type="ECO:0000313" key="5">
    <source>
        <dbReference type="EMBL" id="GGF15845.1"/>
    </source>
</evidence>
<dbReference type="InterPro" id="IPR003018">
    <property type="entry name" value="GAF"/>
</dbReference>
<evidence type="ECO:0000256" key="2">
    <source>
        <dbReference type="ARBA" id="ARBA00023125"/>
    </source>
</evidence>
<keyword evidence="1" id="KW-0805">Transcription regulation</keyword>
<reference evidence="6" key="1">
    <citation type="journal article" date="2019" name="Int. J. Syst. Evol. Microbiol.">
        <title>The Global Catalogue of Microorganisms (GCM) 10K type strain sequencing project: providing services to taxonomists for standard genome sequencing and annotation.</title>
        <authorList>
            <consortium name="The Broad Institute Genomics Platform"/>
            <consortium name="The Broad Institute Genome Sequencing Center for Infectious Disease"/>
            <person name="Wu L."/>
            <person name="Ma J."/>
        </authorList>
    </citation>
    <scope>NUCLEOTIDE SEQUENCE [LARGE SCALE GENOMIC DNA]</scope>
    <source>
        <strain evidence="6">CCM 7855</strain>
    </source>
</reference>
<sequence>MSQTSGIDDADIDSARIRTAYEHFRDGRTSDAGSVRSVVRDSWMRSLRGGVDPTATAVADMSASAFAEYRAAHPMTAVRPLVQSLMLDDIGGAGVVVALTDEVGRLLWLEGDRDARDKAAAIDFVEGAMWSEEVAGTNAPGLALAVGRGVQIVGAEHYAEPVQEWSCAAAPVHDPLTGHVLGVLDVTGGRQVAAPFAMSTVRSVVAAIELQIRYGGVDLGTTAQTSGAGLRVLDTAGYQFAADDGTDHRLTPRHAEILLLLSTHPHGMSTEQLAMALSDDGVDAVTVRAEISRLRRDLGAHVLQSRPYRLEIPVVSDVDRITERVRRGDVTGAISALGRGGLLAESRAPGVVEVFEELLSDIRSAVVAGADRVALRSWTASVHGRDDAAAWRLLATMLSPEDPDRSRAIGRGRLLDQRFGIR</sequence>
<proteinExistence type="predicted"/>
<name>A0ABQ1UF45_9NOCA</name>
<protein>
    <submittedName>
        <fullName evidence="5">Transcriptional regulator</fullName>
    </submittedName>
</protein>
<keyword evidence="3" id="KW-0804">Transcription</keyword>
<gene>
    <name evidence="5" type="ORF">GCM10007298_09840</name>
</gene>
<dbReference type="InterPro" id="IPR029016">
    <property type="entry name" value="GAF-like_dom_sf"/>
</dbReference>
<dbReference type="InterPro" id="IPR036388">
    <property type="entry name" value="WH-like_DNA-bd_sf"/>
</dbReference>
<dbReference type="InterPro" id="IPR001867">
    <property type="entry name" value="OmpR/PhoB-type_DNA-bd"/>
</dbReference>
<dbReference type="Pfam" id="PF01590">
    <property type="entry name" value="GAF"/>
    <property type="match status" value="1"/>
</dbReference>
<dbReference type="EMBL" id="BMCS01000001">
    <property type="protein sequence ID" value="GGF15845.1"/>
    <property type="molecule type" value="Genomic_DNA"/>
</dbReference>
<keyword evidence="6" id="KW-1185">Reference proteome</keyword>
<comment type="caution">
    <text evidence="5">The sequence shown here is derived from an EMBL/GenBank/DDBJ whole genome shotgun (WGS) entry which is preliminary data.</text>
</comment>
<evidence type="ECO:0000256" key="1">
    <source>
        <dbReference type="ARBA" id="ARBA00023015"/>
    </source>
</evidence>
<feature type="domain" description="OmpR/PhoB-type" evidence="4">
    <location>
        <begin position="245"/>
        <end position="310"/>
    </location>
</feature>
<dbReference type="SUPFAM" id="SSF46894">
    <property type="entry name" value="C-terminal effector domain of the bipartite response regulators"/>
    <property type="match status" value="1"/>
</dbReference>
<accession>A0ABQ1UF45</accession>
<evidence type="ECO:0000313" key="6">
    <source>
        <dbReference type="Proteomes" id="UP000632454"/>
    </source>
</evidence>
<dbReference type="Proteomes" id="UP000632454">
    <property type="component" value="Unassembled WGS sequence"/>
</dbReference>
<dbReference type="SMART" id="SM00862">
    <property type="entry name" value="Trans_reg_C"/>
    <property type="match status" value="1"/>
</dbReference>
<dbReference type="InterPro" id="IPR016032">
    <property type="entry name" value="Sig_transdc_resp-reg_C-effctor"/>
</dbReference>
<keyword evidence="2" id="KW-0238">DNA-binding</keyword>
<evidence type="ECO:0000259" key="4">
    <source>
        <dbReference type="SMART" id="SM00862"/>
    </source>
</evidence>
<dbReference type="Gene3D" id="3.30.450.40">
    <property type="match status" value="1"/>
</dbReference>
<evidence type="ECO:0000256" key="3">
    <source>
        <dbReference type="ARBA" id="ARBA00023163"/>
    </source>
</evidence>
<organism evidence="5 6">
    <name type="scientific">Williamsia phyllosphaerae</name>
    <dbReference type="NCBI Taxonomy" id="885042"/>
    <lineage>
        <taxon>Bacteria</taxon>
        <taxon>Bacillati</taxon>
        <taxon>Actinomycetota</taxon>
        <taxon>Actinomycetes</taxon>
        <taxon>Mycobacteriales</taxon>
        <taxon>Nocardiaceae</taxon>
        <taxon>Williamsia</taxon>
    </lineage>
</organism>
<dbReference type="Gene3D" id="1.10.10.10">
    <property type="entry name" value="Winged helix-like DNA-binding domain superfamily/Winged helix DNA-binding domain"/>
    <property type="match status" value="1"/>
</dbReference>